<comment type="caution">
    <text evidence="2">The sequence shown here is derived from an EMBL/GenBank/DDBJ whole genome shotgun (WGS) entry which is preliminary data.</text>
</comment>
<feature type="signal peptide" evidence="1">
    <location>
        <begin position="1"/>
        <end position="21"/>
    </location>
</feature>
<keyword evidence="3" id="KW-1185">Reference proteome</keyword>
<evidence type="ECO:0000313" key="3">
    <source>
        <dbReference type="Proteomes" id="UP001597369"/>
    </source>
</evidence>
<dbReference type="InterPro" id="IPR025401">
    <property type="entry name" value="DUF4374"/>
</dbReference>
<dbReference type="EMBL" id="JBHUHV010000009">
    <property type="protein sequence ID" value="MFD2065802.1"/>
    <property type="molecule type" value="Genomic_DNA"/>
</dbReference>
<dbReference type="Proteomes" id="UP001597369">
    <property type="component" value="Unassembled WGS sequence"/>
</dbReference>
<protein>
    <submittedName>
        <fullName evidence="2">DUF4374 domain-containing protein</fullName>
    </submittedName>
</protein>
<accession>A0ABW4WVB0</accession>
<reference evidence="3" key="1">
    <citation type="journal article" date="2019" name="Int. J. Syst. Evol. Microbiol.">
        <title>The Global Catalogue of Microorganisms (GCM) 10K type strain sequencing project: providing services to taxonomists for standard genome sequencing and annotation.</title>
        <authorList>
            <consortium name="The Broad Institute Genomics Platform"/>
            <consortium name="The Broad Institute Genome Sequencing Center for Infectious Disease"/>
            <person name="Wu L."/>
            <person name="Ma J."/>
        </authorList>
    </citation>
    <scope>NUCLEOTIDE SEQUENCE [LARGE SCALE GENOMIC DNA]</scope>
    <source>
        <strain evidence="3">JCM 16545</strain>
    </source>
</reference>
<organism evidence="2 3">
    <name type="scientific">Pontibacter silvestris</name>
    <dbReference type="NCBI Taxonomy" id="2305183"/>
    <lineage>
        <taxon>Bacteria</taxon>
        <taxon>Pseudomonadati</taxon>
        <taxon>Bacteroidota</taxon>
        <taxon>Cytophagia</taxon>
        <taxon>Cytophagales</taxon>
        <taxon>Hymenobacteraceae</taxon>
        <taxon>Pontibacter</taxon>
    </lineage>
</organism>
<name>A0ABW4WVB0_9BACT</name>
<evidence type="ECO:0000313" key="2">
    <source>
        <dbReference type="EMBL" id="MFD2065802.1"/>
    </source>
</evidence>
<feature type="chain" id="PRO_5047109033" evidence="1">
    <location>
        <begin position="22"/>
        <end position="411"/>
    </location>
</feature>
<proteinExistence type="predicted"/>
<dbReference type="Pfam" id="PF14298">
    <property type="entry name" value="DUF4374"/>
    <property type="match status" value="2"/>
</dbReference>
<gene>
    <name evidence="2" type="ORF">ACFSKU_02830</name>
</gene>
<sequence length="411" mass="44491">MKLNRRFPLAILLGFSLLSLASCEDDEAATPVTEVTEAHQYVIAASSGENSYLLQTNSIESGSVSAQGGNAIQVLGDRSWFFYEDLAAYSFIYAQNLPGVTSSFVLDEEGMLTQRQELGLEVSMQSRGTYKDNLIVEYSSRSYADPVATFYKINAVTEEISPEISVSTENFTGNGEMAYFTDIAEYGDYILLGVRTISGGADAALGTFGTKYADSTFVAVYDENFNLQKIIRDGGRTGQVAGQSRSQGETGIEQVENGDLYVFSSAMNSTSAPSGVLKINSGELEFDDDYFFNISEASGGNKLYRVYYIGGTTFCLQMYETAGLDITGSTTNSFAIVDVAAKTFNWVTNVPSGITEVSTPYVDQDNNEIVFGITTTDTYPHLYIIDPATATMTQGIEVIAEGISGIGKLSY</sequence>
<evidence type="ECO:0000256" key="1">
    <source>
        <dbReference type="SAM" id="SignalP"/>
    </source>
</evidence>
<dbReference type="RefSeq" id="WP_229962568.1">
    <property type="nucleotide sequence ID" value="NZ_JAJJWI010000026.1"/>
</dbReference>
<keyword evidence="1" id="KW-0732">Signal</keyword>
<dbReference type="PROSITE" id="PS51257">
    <property type="entry name" value="PROKAR_LIPOPROTEIN"/>
    <property type="match status" value="1"/>
</dbReference>